<keyword evidence="11 17" id="KW-0472">Membrane</keyword>
<feature type="transmembrane region" description="Helical" evidence="17">
    <location>
        <begin position="16"/>
        <end position="44"/>
    </location>
</feature>
<dbReference type="InterPro" id="IPR003593">
    <property type="entry name" value="AAA+_ATPase"/>
</dbReference>
<dbReference type="FunFam" id="1.20.1560.10:FF:000060">
    <property type="entry name" value="Cysteine/glutathione ABC transporter ATP-binding protein/permease CydC"/>
    <property type="match status" value="1"/>
</dbReference>
<dbReference type="GO" id="GO:0034040">
    <property type="term" value="F:ATPase-coupled lipid transmembrane transporter activity"/>
    <property type="evidence" value="ECO:0007669"/>
    <property type="project" value="TreeGrafter"/>
</dbReference>
<feature type="domain" description="ABC transmembrane type-1" evidence="19">
    <location>
        <begin position="20"/>
        <end position="306"/>
    </location>
</feature>
<dbReference type="GO" id="GO:0034775">
    <property type="term" value="P:glutathione transmembrane transport"/>
    <property type="evidence" value="ECO:0007669"/>
    <property type="project" value="InterPro"/>
</dbReference>
<comment type="subcellular location">
    <subcellularLocation>
        <location evidence="1">Cell inner membrane</location>
        <topology evidence="1">Multi-pass membrane protein</topology>
    </subcellularLocation>
</comment>
<keyword evidence="8" id="KW-1278">Translocase</keyword>
<keyword evidence="7 20" id="KW-0067">ATP-binding</keyword>
<dbReference type="RefSeq" id="WP_076942274.1">
    <property type="nucleotide sequence ID" value="NZ_MOXD01000005.1"/>
</dbReference>
<dbReference type="PROSITE" id="PS00211">
    <property type="entry name" value="ABC_TRANSPORTER_1"/>
    <property type="match status" value="1"/>
</dbReference>
<comment type="caution">
    <text evidence="20">The sequence shown here is derived from an EMBL/GenBank/DDBJ whole genome shotgun (WGS) entry which is preliminary data.</text>
</comment>
<dbReference type="NCBIfam" id="TIGR02868">
    <property type="entry name" value="CydC"/>
    <property type="match status" value="1"/>
</dbReference>
<accession>A0A1S8CK93</accession>
<evidence type="ECO:0000256" key="7">
    <source>
        <dbReference type="ARBA" id="ARBA00022840"/>
    </source>
</evidence>
<feature type="transmembrane region" description="Helical" evidence="17">
    <location>
        <begin position="162"/>
        <end position="183"/>
    </location>
</feature>
<evidence type="ECO:0000256" key="5">
    <source>
        <dbReference type="ARBA" id="ARBA00022692"/>
    </source>
</evidence>
<comment type="catalytic activity">
    <reaction evidence="13">
        <text>L-cysteine(in) + ATP + H2O = L-cysteine(out) + ADP + phosphate + H(+)</text>
        <dbReference type="Rhea" id="RHEA:29783"/>
        <dbReference type="ChEBI" id="CHEBI:15377"/>
        <dbReference type="ChEBI" id="CHEBI:15378"/>
        <dbReference type="ChEBI" id="CHEBI:30616"/>
        <dbReference type="ChEBI" id="CHEBI:35235"/>
        <dbReference type="ChEBI" id="CHEBI:43474"/>
        <dbReference type="ChEBI" id="CHEBI:456216"/>
    </reaction>
    <physiologicalReaction direction="left-to-right" evidence="13">
        <dbReference type="Rhea" id="RHEA:29784"/>
    </physiologicalReaction>
</comment>
<keyword evidence="9" id="KW-0029">Amino-acid transport</keyword>
<dbReference type="NCBIfam" id="NF008364">
    <property type="entry name" value="PRK11160.1"/>
    <property type="match status" value="1"/>
</dbReference>
<dbReference type="Gene3D" id="3.40.50.300">
    <property type="entry name" value="P-loop containing nucleotide triphosphate hydrolases"/>
    <property type="match status" value="1"/>
</dbReference>
<feature type="transmembrane region" description="Helical" evidence="17">
    <location>
        <begin position="133"/>
        <end position="155"/>
    </location>
</feature>
<sequence>MGVLLPFLALYRRHSVLIGLGIILAIVTLLASIGLLALSGWFLAASSLAGLAGLYTFNYMLPAAGVRGAAIFRTAGRYAERVVSHDATFRVLSHLRVFTFKKILPLSPGGIARFRQAELLNRLVADVDTLDHLYLRVISPLVSAAVVIMVVTFGLSWLDGPLAFTLGGILLLLLLLLPPVFYYAGKPIGGELTALRSQYRTDLASWLQGQAELVIFGALDAFRTRLNATEQRWQQRQWQQASLGGIAQALTILASGFTVTLLLWLAAAGIGGDSQPGALIALFAFAALASFEAMMPVAAAFQHLGQVIASATRVKQIIDQQPEAIFPDTGPAAQPDVTLNLHDLSFTYPGQPLPVLHDVTLTIAAGEHIALLGRTGCGKSTLLQLLTRAWNANSGEIQLNGQPLNAYDEATLRAMTAVVSQRVHIFSNTLRENLRLAAPQASDEILKNVLQQVGLDKLLENEGLNAWLGEGGRQLSGGEQRRLGIARALLHQAPLLLLDEPTEGLDAETEQQILALLRQHCRGKTLILVTHRLYGLEHFDRICVMDGGQIVEQGHHAVLMQQSGRYAQFRQRINNISL</sequence>
<dbReference type="Proteomes" id="UP000216021">
    <property type="component" value="Unassembled WGS sequence"/>
</dbReference>
<dbReference type="STRING" id="2034155.BMI79_11155"/>
<dbReference type="GO" id="GO:0005524">
    <property type="term" value="F:ATP binding"/>
    <property type="evidence" value="ECO:0007669"/>
    <property type="project" value="UniProtKB-KW"/>
</dbReference>
<evidence type="ECO:0000256" key="17">
    <source>
        <dbReference type="SAM" id="Phobius"/>
    </source>
</evidence>
<evidence type="ECO:0000259" key="19">
    <source>
        <dbReference type="PROSITE" id="PS50929"/>
    </source>
</evidence>
<dbReference type="GO" id="GO:0045454">
    <property type="term" value="P:cell redox homeostasis"/>
    <property type="evidence" value="ECO:0007669"/>
    <property type="project" value="InterPro"/>
</dbReference>
<evidence type="ECO:0000259" key="18">
    <source>
        <dbReference type="PROSITE" id="PS50893"/>
    </source>
</evidence>
<comment type="similarity">
    <text evidence="14">Belongs to the ABC transporter superfamily. Cysteine exporter (TC 3.A.1.129.1) family.</text>
</comment>
<dbReference type="Pfam" id="PF00664">
    <property type="entry name" value="ABC_membrane"/>
    <property type="match status" value="1"/>
</dbReference>
<dbReference type="GO" id="GO:0006865">
    <property type="term" value="P:amino acid transport"/>
    <property type="evidence" value="ECO:0007669"/>
    <property type="project" value="UniProtKB-KW"/>
</dbReference>
<evidence type="ECO:0000256" key="16">
    <source>
        <dbReference type="ARBA" id="ARBA00071411"/>
    </source>
</evidence>
<evidence type="ECO:0000256" key="8">
    <source>
        <dbReference type="ARBA" id="ARBA00022967"/>
    </source>
</evidence>
<dbReference type="GO" id="GO:0140359">
    <property type="term" value="F:ABC-type transporter activity"/>
    <property type="evidence" value="ECO:0007669"/>
    <property type="project" value="InterPro"/>
</dbReference>
<dbReference type="PANTHER" id="PTHR24221:SF653">
    <property type="entry name" value="TRANSPORT ATP-BINDING PROTEIN CYDC"/>
    <property type="match status" value="1"/>
</dbReference>
<feature type="domain" description="ABC transporter" evidence="18">
    <location>
        <begin position="339"/>
        <end position="572"/>
    </location>
</feature>
<dbReference type="GO" id="GO:0005886">
    <property type="term" value="C:plasma membrane"/>
    <property type="evidence" value="ECO:0007669"/>
    <property type="project" value="UniProtKB-SubCell"/>
</dbReference>
<feature type="transmembrane region" description="Helical" evidence="17">
    <location>
        <begin position="278"/>
        <end position="301"/>
    </location>
</feature>
<dbReference type="PROSITE" id="PS50929">
    <property type="entry name" value="ABC_TM1F"/>
    <property type="match status" value="1"/>
</dbReference>
<reference evidence="20 21" key="1">
    <citation type="submission" date="2016-11" db="EMBL/GenBank/DDBJ databases">
        <title>Rahnella oryzae sp. nov., isolated from rice root.</title>
        <authorList>
            <person name="Zhang X.-X."/>
            <person name="Zhang J."/>
        </authorList>
    </citation>
    <scope>NUCLEOTIDE SEQUENCE [LARGE SCALE GENOMIC DNA]</scope>
    <source>
        <strain evidence="20 21">J11-6</strain>
    </source>
</reference>
<protein>
    <recommendedName>
        <fullName evidence="16">Glutathione/L-cysteine transport system ATP-binding/permease protein CydC</fullName>
    </recommendedName>
</protein>
<evidence type="ECO:0000256" key="14">
    <source>
        <dbReference type="ARBA" id="ARBA00061534"/>
    </source>
</evidence>
<dbReference type="InterPro" id="IPR014223">
    <property type="entry name" value="ABC_CydC/D"/>
</dbReference>
<evidence type="ECO:0000256" key="12">
    <source>
        <dbReference type="ARBA" id="ARBA00050301"/>
    </source>
</evidence>
<evidence type="ECO:0000256" key="9">
    <source>
        <dbReference type="ARBA" id="ARBA00022970"/>
    </source>
</evidence>
<dbReference type="InterPro" id="IPR039421">
    <property type="entry name" value="Type_1_exporter"/>
</dbReference>
<dbReference type="InterPro" id="IPR036640">
    <property type="entry name" value="ABC1_TM_sf"/>
</dbReference>
<dbReference type="OrthoDB" id="9802264at2"/>
<evidence type="ECO:0000256" key="4">
    <source>
        <dbReference type="ARBA" id="ARBA00022519"/>
    </source>
</evidence>
<dbReference type="PANTHER" id="PTHR24221">
    <property type="entry name" value="ATP-BINDING CASSETTE SUB-FAMILY B"/>
    <property type="match status" value="1"/>
</dbReference>
<evidence type="ECO:0000256" key="2">
    <source>
        <dbReference type="ARBA" id="ARBA00022448"/>
    </source>
</evidence>
<comment type="subunit">
    <text evidence="15">Forms a heterodimer with CydD.</text>
</comment>
<evidence type="ECO:0000256" key="10">
    <source>
        <dbReference type="ARBA" id="ARBA00022989"/>
    </source>
</evidence>
<dbReference type="CDD" id="cd18585">
    <property type="entry name" value="ABC_6TM_CydC"/>
    <property type="match status" value="1"/>
</dbReference>
<dbReference type="FunFam" id="3.40.50.300:FF:001297">
    <property type="entry name" value="Cysteine/glutathione ABC transporter ATP-binding protein/permease CydC"/>
    <property type="match status" value="1"/>
</dbReference>
<keyword evidence="10 17" id="KW-1133">Transmembrane helix</keyword>
<dbReference type="InterPro" id="IPR011527">
    <property type="entry name" value="ABC1_TM_dom"/>
</dbReference>
<keyword evidence="3" id="KW-1003">Cell membrane</keyword>
<keyword evidence="5 17" id="KW-0812">Transmembrane</keyword>
<keyword evidence="4" id="KW-0997">Cell inner membrane</keyword>
<organism evidence="20 21">
    <name type="scientific">Serratia oryzae</name>
    <dbReference type="NCBI Taxonomy" id="2034155"/>
    <lineage>
        <taxon>Bacteria</taxon>
        <taxon>Pseudomonadati</taxon>
        <taxon>Pseudomonadota</taxon>
        <taxon>Gammaproteobacteria</taxon>
        <taxon>Enterobacterales</taxon>
        <taxon>Yersiniaceae</taxon>
        <taxon>Serratia</taxon>
    </lineage>
</organism>
<dbReference type="SMART" id="SM00382">
    <property type="entry name" value="AAA"/>
    <property type="match status" value="1"/>
</dbReference>
<dbReference type="InterPro" id="IPR027417">
    <property type="entry name" value="P-loop_NTPase"/>
</dbReference>
<dbReference type="GO" id="GO:0016887">
    <property type="term" value="F:ATP hydrolysis activity"/>
    <property type="evidence" value="ECO:0007669"/>
    <property type="project" value="InterPro"/>
</dbReference>
<dbReference type="PROSITE" id="PS50893">
    <property type="entry name" value="ABC_TRANSPORTER_2"/>
    <property type="match status" value="1"/>
</dbReference>
<comment type="catalytic activity">
    <reaction evidence="12">
        <text>glutathione(in) + ATP + H2O = glutathione(out) + ADP + phosphate + H(+)</text>
        <dbReference type="Rhea" id="RHEA:29787"/>
        <dbReference type="ChEBI" id="CHEBI:15377"/>
        <dbReference type="ChEBI" id="CHEBI:15378"/>
        <dbReference type="ChEBI" id="CHEBI:30616"/>
        <dbReference type="ChEBI" id="CHEBI:43474"/>
        <dbReference type="ChEBI" id="CHEBI:57925"/>
        <dbReference type="ChEBI" id="CHEBI:456216"/>
    </reaction>
    <physiologicalReaction direction="left-to-right" evidence="12">
        <dbReference type="Rhea" id="RHEA:29788"/>
    </physiologicalReaction>
</comment>
<evidence type="ECO:0000256" key="11">
    <source>
        <dbReference type="ARBA" id="ARBA00023136"/>
    </source>
</evidence>
<evidence type="ECO:0000256" key="13">
    <source>
        <dbReference type="ARBA" id="ARBA00051241"/>
    </source>
</evidence>
<dbReference type="Pfam" id="PF00005">
    <property type="entry name" value="ABC_tran"/>
    <property type="match status" value="1"/>
</dbReference>
<keyword evidence="6" id="KW-0547">Nucleotide-binding</keyword>
<evidence type="ECO:0000256" key="3">
    <source>
        <dbReference type="ARBA" id="ARBA00022475"/>
    </source>
</evidence>
<evidence type="ECO:0000256" key="1">
    <source>
        <dbReference type="ARBA" id="ARBA00004429"/>
    </source>
</evidence>
<dbReference type="SUPFAM" id="SSF90123">
    <property type="entry name" value="ABC transporter transmembrane region"/>
    <property type="match status" value="1"/>
</dbReference>
<evidence type="ECO:0000256" key="6">
    <source>
        <dbReference type="ARBA" id="ARBA00022741"/>
    </source>
</evidence>
<proteinExistence type="inferred from homology"/>
<dbReference type="AlphaFoldDB" id="A0A1S8CK93"/>
<evidence type="ECO:0000313" key="21">
    <source>
        <dbReference type="Proteomes" id="UP000216021"/>
    </source>
</evidence>
<dbReference type="InterPro" id="IPR017871">
    <property type="entry name" value="ABC_transporter-like_CS"/>
</dbReference>
<evidence type="ECO:0000256" key="15">
    <source>
        <dbReference type="ARBA" id="ARBA00063833"/>
    </source>
</evidence>
<keyword evidence="21" id="KW-1185">Reference proteome</keyword>
<evidence type="ECO:0000313" key="20">
    <source>
        <dbReference type="EMBL" id="OMQ22983.1"/>
    </source>
</evidence>
<name>A0A1S8CK93_9GAMM</name>
<feature type="transmembrane region" description="Helical" evidence="17">
    <location>
        <begin position="243"/>
        <end position="266"/>
    </location>
</feature>
<dbReference type="SUPFAM" id="SSF52540">
    <property type="entry name" value="P-loop containing nucleoside triphosphate hydrolases"/>
    <property type="match status" value="1"/>
</dbReference>
<keyword evidence="2" id="KW-0813">Transport</keyword>
<dbReference type="Gene3D" id="1.20.1560.10">
    <property type="entry name" value="ABC transporter type 1, transmembrane domain"/>
    <property type="match status" value="1"/>
</dbReference>
<dbReference type="EMBL" id="MOXD01000005">
    <property type="protein sequence ID" value="OMQ22983.1"/>
    <property type="molecule type" value="Genomic_DNA"/>
</dbReference>
<gene>
    <name evidence="20" type="ORF">BMI79_11155</name>
</gene>
<dbReference type="InterPro" id="IPR003439">
    <property type="entry name" value="ABC_transporter-like_ATP-bd"/>
</dbReference>